<feature type="region of interest" description="Disordered" evidence="1">
    <location>
        <begin position="1"/>
        <end position="40"/>
    </location>
</feature>
<protein>
    <submittedName>
        <fullName evidence="2">Uncharacterized protein</fullName>
    </submittedName>
</protein>
<evidence type="ECO:0000313" key="3">
    <source>
        <dbReference type="Proteomes" id="UP000186040"/>
    </source>
</evidence>
<dbReference type="Proteomes" id="UP000186040">
    <property type="component" value="Unassembled WGS sequence"/>
</dbReference>
<keyword evidence="3" id="KW-1185">Reference proteome</keyword>
<sequence length="111" mass="11269">MGGGSGSAAAVRGSAARSARGEGVRSAPGGAAGPARATAAGGWVRGRTLTRLWSHDASTGVWVWVEGTGWTRLCPGEGFDRLVVAAVGAAHDGRLVDYRVDAVGRIEQILV</sequence>
<dbReference type="AlphaFoldDB" id="A0A1Q9LCV1"/>
<evidence type="ECO:0000313" key="2">
    <source>
        <dbReference type="EMBL" id="OLR89843.1"/>
    </source>
</evidence>
<proteinExistence type="predicted"/>
<gene>
    <name evidence="2" type="ORF">BJP25_02135</name>
</gene>
<organism evidence="2 3">
    <name type="scientific">Actinokineospora bangkokensis</name>
    <dbReference type="NCBI Taxonomy" id="1193682"/>
    <lineage>
        <taxon>Bacteria</taxon>
        <taxon>Bacillati</taxon>
        <taxon>Actinomycetota</taxon>
        <taxon>Actinomycetes</taxon>
        <taxon>Pseudonocardiales</taxon>
        <taxon>Pseudonocardiaceae</taxon>
        <taxon>Actinokineospora</taxon>
    </lineage>
</organism>
<dbReference type="EMBL" id="MKQR01000028">
    <property type="protein sequence ID" value="OLR89843.1"/>
    <property type="molecule type" value="Genomic_DNA"/>
</dbReference>
<accession>A0A1Q9LCV1</accession>
<feature type="compositionally biased region" description="Low complexity" evidence="1">
    <location>
        <begin position="7"/>
        <end position="18"/>
    </location>
</feature>
<evidence type="ECO:0000256" key="1">
    <source>
        <dbReference type="SAM" id="MobiDB-lite"/>
    </source>
</evidence>
<name>A0A1Q9LCV1_9PSEU</name>
<reference evidence="2 3" key="1">
    <citation type="submission" date="2016-10" db="EMBL/GenBank/DDBJ databases">
        <title>The Draft Genome Sequence of Actinokineospora bangkokensis 44EHWT reveals the biosynthetic pathway of antifungal compounds Thailandins with unusual extender unit butylmalonyl-CoA.</title>
        <authorList>
            <person name="Greule A."/>
            <person name="Intra B."/>
            <person name="Flemming S."/>
            <person name="Rommel M.G."/>
            <person name="Panbangred W."/>
            <person name="Bechthold A."/>
        </authorList>
    </citation>
    <scope>NUCLEOTIDE SEQUENCE [LARGE SCALE GENOMIC DNA]</scope>
    <source>
        <strain evidence="2 3">44EHW</strain>
    </source>
</reference>
<feature type="compositionally biased region" description="Low complexity" evidence="1">
    <location>
        <begin position="24"/>
        <end position="40"/>
    </location>
</feature>
<dbReference type="STRING" id="1193682.BJP25_02135"/>
<comment type="caution">
    <text evidence="2">The sequence shown here is derived from an EMBL/GenBank/DDBJ whole genome shotgun (WGS) entry which is preliminary data.</text>
</comment>